<dbReference type="RefSeq" id="WP_027621445.1">
    <property type="nucleotide sequence ID" value="NZ_BAVR01000019.1"/>
</dbReference>
<keyword evidence="8" id="KW-1185">Reference proteome</keyword>
<dbReference type="PROSITE" id="PS51918">
    <property type="entry name" value="RADICAL_SAM"/>
    <property type="match status" value="1"/>
</dbReference>
<dbReference type="Gene3D" id="3.20.20.70">
    <property type="entry name" value="Aldolase class I"/>
    <property type="match status" value="1"/>
</dbReference>
<dbReference type="SFLD" id="SFLDS00029">
    <property type="entry name" value="Radical_SAM"/>
    <property type="match status" value="1"/>
</dbReference>
<dbReference type="EMBL" id="BAVR01000019">
    <property type="protein sequence ID" value="GAE88498.1"/>
    <property type="molecule type" value="Genomic_DNA"/>
</dbReference>
<dbReference type="InterPro" id="IPR013785">
    <property type="entry name" value="Aldolase_TIM"/>
</dbReference>
<name>W4V6Q9_9FIRM</name>
<keyword evidence="5" id="KW-0411">Iron-sulfur</keyword>
<dbReference type="CDD" id="cd01335">
    <property type="entry name" value="Radical_SAM"/>
    <property type="match status" value="1"/>
</dbReference>
<evidence type="ECO:0000313" key="8">
    <source>
        <dbReference type="Proteomes" id="UP000019109"/>
    </source>
</evidence>
<evidence type="ECO:0000259" key="6">
    <source>
        <dbReference type="PROSITE" id="PS51918"/>
    </source>
</evidence>
<dbReference type="PANTHER" id="PTHR13932:SF5">
    <property type="entry name" value="RADICAL S-ADENOSYL METHIONINE DOMAIN-CONTAINING PROTEIN 1, MITOCHONDRIAL"/>
    <property type="match status" value="1"/>
</dbReference>
<dbReference type="InterPro" id="IPR058240">
    <property type="entry name" value="rSAM_sf"/>
</dbReference>
<protein>
    <recommendedName>
        <fullName evidence="1">Heme chaperone HemW</fullName>
    </recommendedName>
</protein>
<dbReference type="OrthoDB" id="9808022at2"/>
<dbReference type="STRING" id="1294263.JCM21531_1943"/>
<evidence type="ECO:0000256" key="5">
    <source>
        <dbReference type="ARBA" id="ARBA00023014"/>
    </source>
</evidence>
<feature type="domain" description="Radical SAM core" evidence="6">
    <location>
        <begin position="41"/>
        <end position="281"/>
    </location>
</feature>
<gene>
    <name evidence="7" type="ORF">JCM21531_1943</name>
</gene>
<dbReference type="SFLD" id="SFLDG01065">
    <property type="entry name" value="anaerobic_coproporphyrinogen-I"/>
    <property type="match status" value="1"/>
</dbReference>
<evidence type="ECO:0000313" key="7">
    <source>
        <dbReference type="EMBL" id="GAE88498.1"/>
    </source>
</evidence>
<dbReference type="GO" id="GO:0005737">
    <property type="term" value="C:cytoplasm"/>
    <property type="evidence" value="ECO:0007669"/>
    <property type="project" value="TreeGrafter"/>
</dbReference>
<dbReference type="GO" id="GO:0003824">
    <property type="term" value="F:catalytic activity"/>
    <property type="evidence" value="ECO:0007669"/>
    <property type="project" value="InterPro"/>
</dbReference>
<evidence type="ECO:0000256" key="3">
    <source>
        <dbReference type="ARBA" id="ARBA00022723"/>
    </source>
</evidence>
<reference evidence="7" key="1">
    <citation type="journal article" date="2014" name="Genome Announc.">
        <title>Draft Genome Sequence of Clostridium straminisolvens Strain JCM 21531T, Isolated from a Cellulose-Degrading Bacterial Community.</title>
        <authorList>
            <person name="Yuki M."/>
            <person name="Oshima K."/>
            <person name="Suda W."/>
            <person name="Sakamoto M."/>
            <person name="Kitamura K."/>
            <person name="Iida T."/>
            <person name="Hattori M."/>
            <person name="Ohkuma M."/>
        </authorList>
    </citation>
    <scope>NUCLEOTIDE SEQUENCE [LARGE SCALE GENOMIC DNA]</scope>
    <source>
        <strain evidence="7">JCM 21531</strain>
    </source>
</reference>
<dbReference type="SFLD" id="SFLDG01082">
    <property type="entry name" value="B12-binding_domain_containing"/>
    <property type="match status" value="1"/>
</dbReference>
<dbReference type="GO" id="GO:0046872">
    <property type="term" value="F:metal ion binding"/>
    <property type="evidence" value="ECO:0007669"/>
    <property type="project" value="UniProtKB-KW"/>
</dbReference>
<sequence length="449" mass="51724">MNKVNFRKSLTPLYVYPKICKYSDIIEDAESFLKPLNDGDIGENNELLVYIHIPFCKNLCLYCSYYKEPLHQYTDNVIEELIESYIKEIEMYANFGFFRNKVLKAIQIGGGTPTDIDTKLIVRLIDTVKAYFGTSQCELIGMEGNAATLQNLDSLKNLQKAGVSKISFGVQTFNEELRKKLNIKTKIDDIYSAAYNIKLAGINQIAVDLMINLPDQTEEQLLEDAQKIVAIDPDYIDVYGLNVFPNTRFKKILDGKTLFEEFPDDMRYLKAYQTIKRELLRYGYQQVMVFTYAKPGLKASIYERLFFSSNLLGIGPSSRSYLSGISFRNVSSVDGYLQSISKGKFPIECGNYASENEKDERKVVFFPNLLKCKKYDGIEKWEKEFNYLIKKGLVKELDDCYVLTDEGCLWPGNISRMFFSDEQIRKHNVSFFQSVINKDNPYNQDKMGI</sequence>
<dbReference type="SUPFAM" id="SSF102114">
    <property type="entry name" value="Radical SAM enzymes"/>
    <property type="match status" value="1"/>
</dbReference>
<dbReference type="InterPro" id="IPR034505">
    <property type="entry name" value="Coproporphyrinogen-III_oxidase"/>
</dbReference>
<dbReference type="Pfam" id="PF04055">
    <property type="entry name" value="Radical_SAM"/>
    <property type="match status" value="1"/>
</dbReference>
<keyword evidence="3" id="KW-0479">Metal-binding</keyword>
<dbReference type="PANTHER" id="PTHR13932">
    <property type="entry name" value="COPROPORPHYRINIGEN III OXIDASE"/>
    <property type="match status" value="1"/>
</dbReference>
<dbReference type="GO" id="GO:0006779">
    <property type="term" value="P:porphyrin-containing compound biosynthetic process"/>
    <property type="evidence" value="ECO:0007669"/>
    <property type="project" value="TreeGrafter"/>
</dbReference>
<proteinExistence type="predicted"/>
<dbReference type="GO" id="GO:0051539">
    <property type="term" value="F:4 iron, 4 sulfur cluster binding"/>
    <property type="evidence" value="ECO:0007669"/>
    <property type="project" value="TreeGrafter"/>
</dbReference>
<evidence type="ECO:0000256" key="2">
    <source>
        <dbReference type="ARBA" id="ARBA00022691"/>
    </source>
</evidence>
<organism evidence="7 8">
    <name type="scientific">Acetivibrio straminisolvens JCM 21531</name>
    <dbReference type="NCBI Taxonomy" id="1294263"/>
    <lineage>
        <taxon>Bacteria</taxon>
        <taxon>Bacillati</taxon>
        <taxon>Bacillota</taxon>
        <taxon>Clostridia</taxon>
        <taxon>Eubacteriales</taxon>
        <taxon>Oscillospiraceae</taxon>
        <taxon>Acetivibrio</taxon>
    </lineage>
</organism>
<dbReference type="InterPro" id="IPR006638">
    <property type="entry name" value="Elp3/MiaA/NifB-like_rSAM"/>
</dbReference>
<dbReference type="AlphaFoldDB" id="W4V6Q9"/>
<evidence type="ECO:0000256" key="4">
    <source>
        <dbReference type="ARBA" id="ARBA00023004"/>
    </source>
</evidence>
<dbReference type="InterPro" id="IPR007197">
    <property type="entry name" value="rSAM"/>
</dbReference>
<comment type="caution">
    <text evidence="7">The sequence shown here is derived from an EMBL/GenBank/DDBJ whole genome shotgun (WGS) entry which is preliminary data.</text>
</comment>
<dbReference type="Proteomes" id="UP000019109">
    <property type="component" value="Unassembled WGS sequence"/>
</dbReference>
<accession>W4V6Q9</accession>
<keyword evidence="4" id="KW-0408">Iron</keyword>
<dbReference type="SMART" id="SM00729">
    <property type="entry name" value="Elp3"/>
    <property type="match status" value="1"/>
</dbReference>
<keyword evidence="2" id="KW-0949">S-adenosyl-L-methionine</keyword>
<evidence type="ECO:0000256" key="1">
    <source>
        <dbReference type="ARBA" id="ARBA00017228"/>
    </source>
</evidence>